<proteinExistence type="predicted"/>
<gene>
    <name evidence="1" type="ORF">GZH47_24155</name>
</gene>
<dbReference type="PANTHER" id="PTHR44103:SF1">
    <property type="entry name" value="PROPROTEIN CONVERTASE P"/>
    <property type="match status" value="1"/>
</dbReference>
<dbReference type="RefSeq" id="WP_162643581.1">
    <property type="nucleotide sequence ID" value="NZ_CP048286.1"/>
</dbReference>
<evidence type="ECO:0000313" key="1">
    <source>
        <dbReference type="EMBL" id="QHW33583.1"/>
    </source>
</evidence>
<dbReference type="Proteomes" id="UP000479114">
    <property type="component" value="Chromosome"/>
</dbReference>
<dbReference type="EMBL" id="CP048286">
    <property type="protein sequence ID" value="QHW33583.1"/>
    <property type="molecule type" value="Genomic_DNA"/>
</dbReference>
<evidence type="ECO:0000313" key="2">
    <source>
        <dbReference type="Proteomes" id="UP000479114"/>
    </source>
</evidence>
<evidence type="ECO:0008006" key="3">
    <source>
        <dbReference type="Google" id="ProtNLM"/>
    </source>
</evidence>
<organism evidence="1 2">
    <name type="scientific">Paenibacillus rhizovicinus</name>
    <dbReference type="NCBI Taxonomy" id="2704463"/>
    <lineage>
        <taxon>Bacteria</taxon>
        <taxon>Bacillati</taxon>
        <taxon>Bacillota</taxon>
        <taxon>Bacilli</taxon>
        <taxon>Bacillales</taxon>
        <taxon>Paenibacillaceae</taxon>
        <taxon>Paenibacillus</taxon>
    </lineage>
</organism>
<reference evidence="1 2" key="1">
    <citation type="submission" date="2020-02" db="EMBL/GenBank/DDBJ databases">
        <title>Paenibacillus sp. nov., isolated from rhizosphere soil of tomato.</title>
        <authorList>
            <person name="Weon H.-Y."/>
            <person name="Lee S.A."/>
        </authorList>
    </citation>
    <scope>NUCLEOTIDE SEQUENCE [LARGE SCALE GENOMIC DNA]</scope>
    <source>
        <strain evidence="1 2">14171R-81</strain>
    </source>
</reference>
<dbReference type="AlphaFoldDB" id="A0A6C0P7G2"/>
<dbReference type="PANTHER" id="PTHR44103">
    <property type="entry name" value="PROPROTEIN CONVERTASE P"/>
    <property type="match status" value="1"/>
</dbReference>
<dbReference type="InterPro" id="IPR028994">
    <property type="entry name" value="Integrin_alpha_N"/>
</dbReference>
<name>A0A6C0P7G2_9BACL</name>
<dbReference type="KEGG" id="prz:GZH47_24155"/>
<dbReference type="Gene3D" id="2.130.10.130">
    <property type="entry name" value="Integrin alpha, N-terminal"/>
    <property type="match status" value="1"/>
</dbReference>
<sequence length="405" mass="45027">MAKIDILSVDPDWFDVGGGVLCDLLGAGNGTTPDFLIGGGKQFGHPERGFIMWYHWDGTAWRETEISRDFRHQVGAAAMDVTGSGKLDLVFGEWTNEWEGEWTKVTGRPGGNIYWAEQPADPFTEPWVIHFLGDGCLNAHDISVGDVSGSGRQEVIVRNKDRAIFRFTPPEDPTQPWYRQVVAEQQEGDGLDLYDITGTGSLDIVTNTGFYENVAGDGSEWRFRPYGVEDLGFDPESRVAAGDLTNDGAVTVVVTESEVTSSARILLLTSRDRGATWTRNMLIGAERDFRALHTLRLLDLNGDGRLDIFTAEMENGKTDGIARQPRWYAFLNKGELTFDEVVLLDRNLGAHQGCVGPIFRQGQPAFMAKEWHPNASNGKDGRNHVVTISDFDWSRDRSIRQLKGK</sequence>
<keyword evidence="2" id="KW-1185">Reference proteome</keyword>
<protein>
    <recommendedName>
        <fullName evidence="3">VCBS repeat-containing protein</fullName>
    </recommendedName>
</protein>
<accession>A0A6C0P7G2</accession>
<dbReference type="SUPFAM" id="SSF69318">
    <property type="entry name" value="Integrin alpha N-terminal domain"/>
    <property type="match status" value="1"/>
</dbReference>